<dbReference type="InterPro" id="IPR021567">
    <property type="entry name" value="LEDGF_IBD"/>
</dbReference>
<sequence length="430" mass="47877">MVKKSFSVGAKVWAKVRGYPAWPARIEKDKGSGKYEVFFFGTYETAICKRDDIWDYNQETKDKFAKQKNKKGFAEGLYEIENNPDIQTAEKLMAMEEEAGLEEAAGAPAAPEAPLKSSAVSDPDTGASDGVGESELTIDEGKSAKRAPAKRGTKRRAEDSPTVVATPPPTKQSRAAAAAATPVTTQPDAAAAEKISRSGRVIKPKKFDDEIVPEKEGDTPNKLTTPTTNTAPASKKEPRKMWVQVKATGDMIEINLDKDRPVTFESKEAEIQWEKVTAKNALKFKDKVESGQFIPDEIRKKLEQKLNRTPEEEEILRKERELSNKKEKPDIVTTIRKLRKYVGPQSESTPKDTNPSNDDWSSRAQEIRLKANQVFMKLQSTFTTAEGANFWETFESQLVEFRSATQGMERKKLLSLVADPTQKATGKRAN</sequence>
<dbReference type="OMA" id="EAMIQIE"/>
<feature type="compositionally biased region" description="Basic residues" evidence="3">
    <location>
        <begin position="144"/>
        <end position="154"/>
    </location>
</feature>
<comment type="similarity">
    <text evidence="1">Belongs to the HDGF family.</text>
</comment>
<feature type="compositionally biased region" description="Low complexity" evidence="3">
    <location>
        <begin position="102"/>
        <end position="116"/>
    </location>
</feature>
<feature type="compositionally biased region" description="Low complexity" evidence="3">
    <location>
        <begin position="220"/>
        <end position="233"/>
    </location>
</feature>
<dbReference type="PANTHER" id="PTHR12550:SF70">
    <property type="entry name" value="JIL-1 ANCHORING AND STABILIZING PROTEIN, ISOFORM A"/>
    <property type="match status" value="1"/>
</dbReference>
<comment type="caution">
    <text evidence="5">The sequence shown here is derived from an EMBL/GenBank/DDBJ whole genome shotgun (WGS) entry which is preliminary data.</text>
</comment>
<name>A0A553NSN3_TIGCA</name>
<feature type="region of interest" description="Disordered" evidence="3">
    <location>
        <begin position="90"/>
        <end position="241"/>
    </location>
</feature>
<organism evidence="5 6">
    <name type="scientific">Tigriopus californicus</name>
    <name type="common">Marine copepod</name>
    <dbReference type="NCBI Taxonomy" id="6832"/>
    <lineage>
        <taxon>Eukaryota</taxon>
        <taxon>Metazoa</taxon>
        <taxon>Ecdysozoa</taxon>
        <taxon>Arthropoda</taxon>
        <taxon>Crustacea</taxon>
        <taxon>Multicrustacea</taxon>
        <taxon>Hexanauplia</taxon>
        <taxon>Copepoda</taxon>
        <taxon>Harpacticoida</taxon>
        <taxon>Harpacticidae</taxon>
        <taxon>Tigriopus</taxon>
    </lineage>
</organism>
<dbReference type="EMBL" id="VCGU01000010">
    <property type="protein sequence ID" value="TRY68419.1"/>
    <property type="molecule type" value="Genomic_DNA"/>
</dbReference>
<dbReference type="Pfam" id="PF00855">
    <property type="entry name" value="PWWP"/>
    <property type="match status" value="1"/>
</dbReference>
<feature type="compositionally biased region" description="Low complexity" evidence="3">
    <location>
        <begin position="175"/>
        <end position="192"/>
    </location>
</feature>
<evidence type="ECO:0000313" key="5">
    <source>
        <dbReference type="EMBL" id="TRY68419.1"/>
    </source>
</evidence>
<dbReference type="SMART" id="SM00293">
    <property type="entry name" value="PWWP"/>
    <property type="match status" value="1"/>
</dbReference>
<dbReference type="Gene3D" id="2.30.30.140">
    <property type="match status" value="1"/>
</dbReference>
<accession>A0A553NSN3</accession>
<evidence type="ECO:0000256" key="1">
    <source>
        <dbReference type="ARBA" id="ARBA00005309"/>
    </source>
</evidence>
<evidence type="ECO:0000259" key="4">
    <source>
        <dbReference type="PROSITE" id="PS50812"/>
    </source>
</evidence>
<dbReference type="PANTHER" id="PTHR12550">
    <property type="entry name" value="HEPATOMA-DERIVED GROWTH FACTOR-RELATED"/>
    <property type="match status" value="1"/>
</dbReference>
<feature type="domain" description="PWWP" evidence="4">
    <location>
        <begin position="8"/>
        <end position="54"/>
    </location>
</feature>
<evidence type="ECO:0000256" key="2">
    <source>
        <dbReference type="ARBA" id="ARBA00023054"/>
    </source>
</evidence>
<feature type="compositionally biased region" description="Polar residues" evidence="3">
    <location>
        <begin position="345"/>
        <end position="364"/>
    </location>
</feature>
<protein>
    <recommendedName>
        <fullName evidence="4">PWWP domain-containing protein</fullName>
    </recommendedName>
</protein>
<dbReference type="Pfam" id="PF11467">
    <property type="entry name" value="LEDGF"/>
    <property type="match status" value="1"/>
</dbReference>
<dbReference type="PROSITE" id="PS50812">
    <property type="entry name" value="PWWP"/>
    <property type="match status" value="1"/>
</dbReference>
<dbReference type="SUPFAM" id="SSF63748">
    <property type="entry name" value="Tudor/PWWP/MBT"/>
    <property type="match status" value="1"/>
</dbReference>
<feature type="compositionally biased region" description="Basic and acidic residues" evidence="3">
    <location>
        <begin position="205"/>
        <end position="219"/>
    </location>
</feature>
<dbReference type="AlphaFoldDB" id="A0A553NSN3"/>
<dbReference type="CDD" id="cd05834">
    <property type="entry name" value="PWWP_HRP"/>
    <property type="match status" value="1"/>
</dbReference>
<gene>
    <name evidence="5" type="ORF">TCAL_02503</name>
</gene>
<feature type="region of interest" description="Disordered" evidence="3">
    <location>
        <begin position="337"/>
        <end position="365"/>
    </location>
</feature>
<dbReference type="InterPro" id="IPR035441">
    <property type="entry name" value="TFIIS/LEDGF_dom_sf"/>
</dbReference>
<evidence type="ECO:0000313" key="6">
    <source>
        <dbReference type="Proteomes" id="UP000318571"/>
    </source>
</evidence>
<reference evidence="5 6" key="1">
    <citation type="journal article" date="2018" name="Nat. Ecol. Evol.">
        <title>Genomic signatures of mitonuclear coevolution across populations of Tigriopus californicus.</title>
        <authorList>
            <person name="Barreto F.S."/>
            <person name="Watson E.T."/>
            <person name="Lima T.G."/>
            <person name="Willett C.S."/>
            <person name="Edmands S."/>
            <person name="Li W."/>
            <person name="Burton R.S."/>
        </authorList>
    </citation>
    <scope>NUCLEOTIDE SEQUENCE [LARGE SCALE GENOMIC DNA]</scope>
    <source>
        <strain evidence="5 6">San Diego</strain>
    </source>
</reference>
<dbReference type="Proteomes" id="UP000318571">
    <property type="component" value="Chromosome 1"/>
</dbReference>
<keyword evidence="2" id="KW-0175">Coiled coil</keyword>
<dbReference type="InterPro" id="IPR000313">
    <property type="entry name" value="PWWP_dom"/>
</dbReference>
<dbReference type="Gene3D" id="1.20.930.10">
    <property type="entry name" value="Conserved domain common to transcription factors TFIIS, elongin A, CRSP70"/>
    <property type="match status" value="1"/>
</dbReference>
<dbReference type="STRING" id="6832.A0A553NSN3"/>
<keyword evidence="6" id="KW-1185">Reference proteome</keyword>
<evidence type="ECO:0000256" key="3">
    <source>
        <dbReference type="SAM" id="MobiDB-lite"/>
    </source>
</evidence>
<proteinExistence type="inferred from homology"/>